<comment type="caution">
    <text evidence="2">The sequence shown here is derived from an EMBL/GenBank/DDBJ whole genome shotgun (WGS) entry which is preliminary data.</text>
</comment>
<dbReference type="Proteomes" id="UP000292702">
    <property type="component" value="Unassembled WGS sequence"/>
</dbReference>
<proteinExistence type="predicted"/>
<accession>A0A4R0RGY3</accession>
<feature type="region of interest" description="Disordered" evidence="1">
    <location>
        <begin position="230"/>
        <end position="249"/>
    </location>
</feature>
<evidence type="ECO:0000256" key="1">
    <source>
        <dbReference type="SAM" id="MobiDB-lite"/>
    </source>
</evidence>
<feature type="compositionally biased region" description="Polar residues" evidence="1">
    <location>
        <begin position="266"/>
        <end position="276"/>
    </location>
</feature>
<gene>
    <name evidence="2" type="ORF">EIP91_012248</name>
</gene>
<feature type="region of interest" description="Disordered" evidence="1">
    <location>
        <begin position="266"/>
        <end position="293"/>
    </location>
</feature>
<protein>
    <submittedName>
        <fullName evidence="2">Uncharacterized protein</fullName>
    </submittedName>
</protein>
<dbReference type="EMBL" id="RWJN01000093">
    <property type="protein sequence ID" value="TCD67551.1"/>
    <property type="molecule type" value="Genomic_DNA"/>
</dbReference>
<dbReference type="AlphaFoldDB" id="A0A4R0RGY3"/>
<keyword evidence="3" id="KW-1185">Reference proteome</keyword>
<dbReference type="OrthoDB" id="2649950at2759"/>
<organism evidence="2 3">
    <name type="scientific">Steccherinum ochraceum</name>
    <dbReference type="NCBI Taxonomy" id="92696"/>
    <lineage>
        <taxon>Eukaryota</taxon>
        <taxon>Fungi</taxon>
        <taxon>Dikarya</taxon>
        <taxon>Basidiomycota</taxon>
        <taxon>Agaricomycotina</taxon>
        <taxon>Agaricomycetes</taxon>
        <taxon>Polyporales</taxon>
        <taxon>Steccherinaceae</taxon>
        <taxon>Steccherinum</taxon>
    </lineage>
</organism>
<sequence length="309" mass="34020">MQSQPIPPATDKRNLIIDSLDPLLAPHIVITSPDFPYDGYWAFVQNGVGPQLEADTLLVPPTVSGNKIEAAAQERLVMYHVIPSLHRKHFKSAVILASSLASAFRRRWDCPQFAKDVETPFHWTDAAEPLLAHLSRDPSSLIIDSAHPCTTPHIVITEAAPQDPWEASANNTPNPQDCAFGYYLTVPSPAVDVVNVCEPAHPCCDDPYFTWAEASEGDGEVEAYDGDYDWSHLSESESGSDDDSPVLLTPPRRVLPLDVAVSQSDDTCSLSTTTKTEPLRMYEDDDDEDGLPPFDDWYMDIAQRAALAC</sequence>
<name>A0A4R0RGY3_9APHY</name>
<reference evidence="2 3" key="1">
    <citation type="submission" date="2018-11" db="EMBL/GenBank/DDBJ databases">
        <title>Genome assembly of Steccherinum ochraceum LE-BIN_3174, the white-rot fungus of the Steccherinaceae family (The Residual Polyporoid clade, Polyporales, Basidiomycota).</title>
        <authorList>
            <person name="Fedorova T.V."/>
            <person name="Glazunova O.A."/>
            <person name="Landesman E.O."/>
            <person name="Moiseenko K.V."/>
            <person name="Psurtseva N.V."/>
            <person name="Savinova O.S."/>
            <person name="Shakhova N.V."/>
            <person name="Tyazhelova T.V."/>
            <person name="Vasina D.V."/>
        </authorList>
    </citation>
    <scope>NUCLEOTIDE SEQUENCE [LARGE SCALE GENOMIC DNA]</scope>
    <source>
        <strain evidence="2 3">LE-BIN_3174</strain>
    </source>
</reference>
<evidence type="ECO:0000313" key="2">
    <source>
        <dbReference type="EMBL" id="TCD67551.1"/>
    </source>
</evidence>
<evidence type="ECO:0000313" key="3">
    <source>
        <dbReference type="Proteomes" id="UP000292702"/>
    </source>
</evidence>